<comment type="similarity">
    <text evidence="1">Belongs to the methyltransferase superfamily.</text>
</comment>
<keyword evidence="4" id="KW-0934">Plastid</keyword>
<dbReference type="OrthoDB" id="10017101at2759"/>
<gene>
    <name evidence="10" type="ORF">FNV43_RR10979</name>
</gene>
<comment type="caution">
    <text evidence="10">The sequence shown here is derived from an EMBL/GenBank/DDBJ whole genome shotgun (WGS) entry which is preliminary data.</text>
</comment>
<evidence type="ECO:0000256" key="7">
    <source>
        <dbReference type="ARBA" id="ARBA00060463"/>
    </source>
</evidence>
<dbReference type="SUPFAM" id="SSF53335">
    <property type="entry name" value="S-adenosyl-L-methionine-dependent methyltransferases"/>
    <property type="match status" value="1"/>
</dbReference>
<sequence length="377" mass="40911">MVHVLTSLPAADSRKGKTQTETKKLMATVIGNISSVIPPIRFGNLSRGLVKTHTPIFKRNLAVDVRAASSSTALVETKPTEPILVENEGSSSQKKKNILACPVCYDPLSTRGDPGLSIESISGSSLLCGTCMKTYFGNDTHLDLTAASGAKNYGESMPASTELFRAPLVSFLYERGWRQSFSILGGFPGPEKEFELTKNFLKPVLGGNIVDASCGSGLFSRLFAKSGLFSLVVALDYSENMLKQCYEFIKQEENFPKENIILVRADISRLPFVSHSIDAVHAGAAIHCWPSPSAAVAEISRVLRPGGVFVATTYLLDGPFAFVPFLRTIRQNIRQISGSQIFLSERELEDLCRACGLIDCKCTRNGAFVMISATKPS</sequence>
<evidence type="ECO:0000256" key="6">
    <source>
        <dbReference type="ARBA" id="ARBA00022946"/>
    </source>
</evidence>
<dbReference type="GO" id="GO:0032259">
    <property type="term" value="P:methylation"/>
    <property type="evidence" value="ECO:0007669"/>
    <property type="project" value="UniProtKB-KW"/>
</dbReference>
<dbReference type="GO" id="GO:0010287">
    <property type="term" value="C:plastoglobule"/>
    <property type="evidence" value="ECO:0007669"/>
    <property type="project" value="UniProtKB-SubCell"/>
</dbReference>
<proteinExistence type="inferred from homology"/>
<dbReference type="Proteomes" id="UP000796880">
    <property type="component" value="Unassembled WGS sequence"/>
</dbReference>
<dbReference type="GO" id="GO:0008757">
    <property type="term" value="F:S-adenosylmethionine-dependent methyltransferase activity"/>
    <property type="evidence" value="ECO:0007669"/>
    <property type="project" value="InterPro"/>
</dbReference>
<evidence type="ECO:0000256" key="4">
    <source>
        <dbReference type="ARBA" id="ARBA00022640"/>
    </source>
</evidence>
<keyword evidence="5" id="KW-0808">Transferase</keyword>
<dbReference type="InterPro" id="IPR029063">
    <property type="entry name" value="SAM-dependent_MTases_sf"/>
</dbReference>
<dbReference type="CDD" id="cd02440">
    <property type="entry name" value="AdoMet_MTases"/>
    <property type="match status" value="1"/>
</dbReference>
<evidence type="ECO:0000256" key="8">
    <source>
        <dbReference type="SAM" id="MobiDB-lite"/>
    </source>
</evidence>
<name>A0A8K0H4R6_9ROSA</name>
<evidence type="ECO:0000256" key="5">
    <source>
        <dbReference type="ARBA" id="ARBA00022679"/>
    </source>
</evidence>
<dbReference type="PANTHER" id="PTHR43591">
    <property type="entry name" value="METHYLTRANSFERASE"/>
    <property type="match status" value="1"/>
</dbReference>
<dbReference type="EMBL" id="VOIH02000005">
    <property type="protein sequence ID" value="KAF3445802.1"/>
    <property type="molecule type" value="Genomic_DNA"/>
</dbReference>
<reference evidence="10" key="1">
    <citation type="submission" date="2020-03" db="EMBL/GenBank/DDBJ databases">
        <title>A high-quality chromosome-level genome assembly of a woody plant with both climbing and erect habits, Rhamnella rubrinervis.</title>
        <authorList>
            <person name="Lu Z."/>
            <person name="Yang Y."/>
            <person name="Zhu X."/>
            <person name="Sun Y."/>
        </authorList>
    </citation>
    <scope>NUCLEOTIDE SEQUENCE</scope>
    <source>
        <strain evidence="10">BYM</strain>
        <tissue evidence="10">Leaf</tissue>
    </source>
</reference>
<keyword evidence="11" id="KW-1185">Reference proteome</keyword>
<evidence type="ECO:0000313" key="10">
    <source>
        <dbReference type="EMBL" id="KAF3445802.1"/>
    </source>
</evidence>
<dbReference type="AlphaFoldDB" id="A0A8K0H4R6"/>
<dbReference type="FunFam" id="3.40.50.150:FF:000144">
    <property type="entry name" value="Putative methyltransferase, chloroplastic"/>
    <property type="match status" value="1"/>
</dbReference>
<evidence type="ECO:0000256" key="3">
    <source>
        <dbReference type="ARBA" id="ARBA00022603"/>
    </source>
</evidence>
<dbReference type="Gene3D" id="3.40.50.150">
    <property type="entry name" value="Vaccinia Virus protein VP39"/>
    <property type="match status" value="1"/>
</dbReference>
<keyword evidence="3" id="KW-0489">Methyltransferase</keyword>
<keyword evidence="2" id="KW-0150">Chloroplast</keyword>
<evidence type="ECO:0000256" key="1">
    <source>
        <dbReference type="ARBA" id="ARBA00008361"/>
    </source>
</evidence>
<organism evidence="10 11">
    <name type="scientific">Rhamnella rubrinervis</name>
    <dbReference type="NCBI Taxonomy" id="2594499"/>
    <lineage>
        <taxon>Eukaryota</taxon>
        <taxon>Viridiplantae</taxon>
        <taxon>Streptophyta</taxon>
        <taxon>Embryophyta</taxon>
        <taxon>Tracheophyta</taxon>
        <taxon>Spermatophyta</taxon>
        <taxon>Magnoliopsida</taxon>
        <taxon>eudicotyledons</taxon>
        <taxon>Gunneridae</taxon>
        <taxon>Pentapetalae</taxon>
        <taxon>rosids</taxon>
        <taxon>fabids</taxon>
        <taxon>Rosales</taxon>
        <taxon>Rhamnaceae</taxon>
        <taxon>rhamnoid group</taxon>
        <taxon>Rhamneae</taxon>
        <taxon>Rhamnella</taxon>
    </lineage>
</organism>
<dbReference type="PANTHER" id="PTHR43591:SF46">
    <property type="entry name" value="OS08G0411200 PROTEIN"/>
    <property type="match status" value="1"/>
</dbReference>
<comment type="subcellular location">
    <subcellularLocation>
        <location evidence="7">Plastid</location>
        <location evidence="7">Chloroplast</location>
        <location evidence="7">Plastoglobule</location>
    </subcellularLocation>
</comment>
<protein>
    <recommendedName>
        <fullName evidence="9">Methyltransferase type 11 domain-containing protein</fullName>
    </recommendedName>
</protein>
<evidence type="ECO:0000313" key="11">
    <source>
        <dbReference type="Proteomes" id="UP000796880"/>
    </source>
</evidence>
<accession>A0A8K0H4R6</accession>
<dbReference type="Pfam" id="PF08241">
    <property type="entry name" value="Methyltransf_11"/>
    <property type="match status" value="1"/>
</dbReference>
<evidence type="ECO:0000259" key="9">
    <source>
        <dbReference type="Pfam" id="PF08241"/>
    </source>
</evidence>
<evidence type="ECO:0000256" key="2">
    <source>
        <dbReference type="ARBA" id="ARBA00022528"/>
    </source>
</evidence>
<feature type="domain" description="Methyltransferase type 11" evidence="9">
    <location>
        <begin position="210"/>
        <end position="310"/>
    </location>
</feature>
<dbReference type="InterPro" id="IPR013216">
    <property type="entry name" value="Methyltransf_11"/>
</dbReference>
<feature type="region of interest" description="Disordered" evidence="8">
    <location>
        <begin position="1"/>
        <end position="20"/>
    </location>
</feature>
<keyword evidence="6" id="KW-0809">Transit peptide</keyword>